<dbReference type="InterPro" id="IPR041555">
    <property type="entry name" value="MG3"/>
</dbReference>
<dbReference type="Gene3D" id="2.60.40.690">
    <property type="entry name" value="Alpha-macroglobulin, receptor-binding domain"/>
    <property type="match status" value="1"/>
</dbReference>
<keyword evidence="5" id="KW-0722">Serine protease inhibitor</keyword>
<dbReference type="InterPro" id="IPR036595">
    <property type="entry name" value="A-macroglobulin_rcpt-bd_sf"/>
</dbReference>
<evidence type="ECO:0000256" key="4">
    <source>
        <dbReference type="ARBA" id="ARBA00022690"/>
    </source>
</evidence>
<dbReference type="SUPFAM" id="SSF49410">
    <property type="entry name" value="Alpha-macroglobulin receptor domain"/>
    <property type="match status" value="1"/>
</dbReference>
<dbReference type="PROSITE" id="PS00477">
    <property type="entry name" value="ALPHA_2_MACROGLOBULIN"/>
    <property type="match status" value="1"/>
</dbReference>
<keyword evidence="7" id="KW-0732">Signal</keyword>
<dbReference type="Pfam" id="PF17789">
    <property type="entry name" value="MG4"/>
    <property type="match status" value="1"/>
</dbReference>
<comment type="similarity">
    <text evidence="2">Belongs to the protease inhibitor I39 (alpha-2-macroglobulin) family.</text>
</comment>
<dbReference type="Gene3D" id="1.50.10.20">
    <property type="match status" value="1"/>
</dbReference>
<dbReference type="EMBL" id="WNYA01000011">
    <property type="protein sequence ID" value="KAG8551288.1"/>
    <property type="molecule type" value="Genomic_DNA"/>
</dbReference>
<dbReference type="SMART" id="SM01359">
    <property type="entry name" value="A2M_N_2"/>
    <property type="match status" value="1"/>
</dbReference>
<keyword evidence="6" id="KW-1015">Disulfide bond</keyword>
<accession>A0AAV6ZY58</accession>
<feature type="chain" id="PRO_5043619422" description="Alpha-2-macroglobulin-like protein 1" evidence="7">
    <location>
        <begin position="22"/>
        <end position="1412"/>
    </location>
</feature>
<sequence>MTVKSLVLTALLLGLLAAGSAQLHYALSIPANLNSGEVGKACMNLQGYSQVLQLSVVLQYSAINTTIFTEKVSPPRYFKCNTFQVPVVLNNVPVLVLLSVSGEGVQILRRYSVVVTVVNNIYLVQMDKPIYKPGQKVLFNLVTLNQLLLPVDETDPSGSRLAQWLNQKSKGGLVSLEFPLINDAAPGYYLITAERASENAVTQSFSVEEYVLPRFDMTLDAPNSLSILDKTLKFNVSAMYTYGEPVPGTVSVRWCRQPNYGRLNNCFMEKNGVCFSKTGKLASDGSFNELIDLTTIQMDRSGAQTNLNLSVTVIEDGTGVQVTKTQYLWVTSQLASITFDYDRMNQYYKRGLQYTAVVLLRDEKGRPMVGEEVELNIDDLWRTTKIKTDSTGAALYEIDTSNFLNPNYTIQASYPNTKQCYYRPTGPDYPVTQYTFFRFYSATGSFLQIISPRETLKCGQNQNIVVQFLLSTDGVGVGATKATFYYLTMSRARIVHTGQQDVALTNAMKGNFSFNLPITSEMALRTNLIVYTILRDELIADTKSLMVEACFKNKVSLDFAKRIGLPASDVDLQISASPGSLCAIKVIDSSLILLHPDNGLTAEGDWFSGYTVEEINLEEPAPPCEDPRKQIFYSGNYYVPVSSYSEGDTYQNLKNMGLIVGTDVRVRKPEVCGQEKPALYPKVKFAKQMAEANAPPREGDNRAGAEAIETVRRNFSDTWVWTMVTADSKGQCKISQKVPDTITEWIGSMICTSEKDGFGMTNNPSEFTTFLPFFVEMSLPYSFVRGETLVLGAFVSNYLDQCVKVQVNLSKSRSFTAVPQEGKQDACICKGQRASYTWNINANSIGVLNFTVSAQTTFIGKTCDGRNDASQPPRKDTVIQSVIVEAEGIKKEETSSNLICFQGNKRHLKRDIIGLPLQNLQNLLQMPYGCGEQNLARMAPIPDLLDYLNVTGQLTDEILQRAIQYMNTGYYRQLRFKVWSGAYSLFGDSNIHENSWLTAYVFKTFERCKKYIYIDANIQQQTLLWLANSQKLESGCFRAAANHILTRKEGEDNDLIYTAYLAIALLESNYSLGRTLLDGTMACLRNAFKTDQSLYNRVLMLYAFTLSGDWHRRSSLLKLVKSKAISAGGTTHWEREGKPGPVEGFSHLYSPADVEITAYILLSLAKGMNIDQAELSYMSQISVWLIRQQNSYGGFRSTQDTVMALQALSAFAKLVFMANAQHNIQVTGQDMQTFQITLNKDNRLLVQKRSLSVPGDYSVTVTGTGCCLVQSTIRYNVPVPQQNSAFLLKVQTSSSSCTNGVAYTFNINILVSYRGTRPQTSMAIIDITMLSGYQADYWSLQELVKANVISYSETNNNHVILYLNSVTNETMQLSFNVVMGTRVLNVKTASVYVYDYYETAENGYTSYQNPCA</sequence>
<dbReference type="Pfam" id="PF07678">
    <property type="entry name" value="TED_complement"/>
    <property type="match status" value="1"/>
</dbReference>
<keyword evidence="4" id="KW-0646">Protease inhibitor</keyword>
<evidence type="ECO:0000259" key="9">
    <source>
        <dbReference type="SMART" id="SM01360"/>
    </source>
</evidence>
<dbReference type="SMART" id="SM01361">
    <property type="entry name" value="A2M_recep"/>
    <property type="match status" value="1"/>
</dbReference>
<dbReference type="InterPro" id="IPR011626">
    <property type="entry name" value="Alpha-macroglobulin_TED"/>
</dbReference>
<dbReference type="PANTHER" id="PTHR11412:SF173">
    <property type="entry name" value="OVOSTATIN"/>
    <property type="match status" value="1"/>
</dbReference>
<gene>
    <name evidence="11" type="ORF">GDO81_004046</name>
</gene>
<keyword evidence="3" id="KW-0964">Secreted</keyword>
<dbReference type="SUPFAM" id="SSF48239">
    <property type="entry name" value="Terpenoid cyclases/Protein prenyltransferases"/>
    <property type="match status" value="1"/>
</dbReference>
<dbReference type="InterPro" id="IPR011625">
    <property type="entry name" value="A2M_N_BRD"/>
</dbReference>
<evidence type="ECO:0000256" key="6">
    <source>
        <dbReference type="ARBA" id="ARBA00023157"/>
    </source>
</evidence>
<evidence type="ECO:0000259" key="8">
    <source>
        <dbReference type="SMART" id="SM01359"/>
    </source>
</evidence>
<dbReference type="InterPro" id="IPR001599">
    <property type="entry name" value="Macroglobln_a2"/>
</dbReference>
<dbReference type="Pfam" id="PF07703">
    <property type="entry name" value="A2M_BRD"/>
    <property type="match status" value="1"/>
</dbReference>
<feature type="domain" description="Alpha-2-macroglobulin" evidence="9">
    <location>
        <begin position="718"/>
        <end position="809"/>
    </location>
</feature>
<evidence type="ECO:0000256" key="5">
    <source>
        <dbReference type="ARBA" id="ARBA00022900"/>
    </source>
</evidence>
<dbReference type="GO" id="GO:0004867">
    <property type="term" value="F:serine-type endopeptidase inhibitor activity"/>
    <property type="evidence" value="ECO:0007669"/>
    <property type="project" value="UniProtKB-KW"/>
</dbReference>
<evidence type="ECO:0000256" key="3">
    <source>
        <dbReference type="ARBA" id="ARBA00022525"/>
    </source>
</evidence>
<dbReference type="Gene3D" id="2.20.130.20">
    <property type="match status" value="1"/>
</dbReference>
<comment type="subcellular location">
    <subcellularLocation>
        <location evidence="1">Secreted</location>
    </subcellularLocation>
</comment>
<dbReference type="Gene3D" id="2.60.40.1930">
    <property type="match status" value="2"/>
</dbReference>
<keyword evidence="12" id="KW-1185">Reference proteome</keyword>
<dbReference type="GO" id="GO:0005615">
    <property type="term" value="C:extracellular space"/>
    <property type="evidence" value="ECO:0007669"/>
    <property type="project" value="InterPro"/>
</dbReference>
<evidence type="ECO:0008006" key="13">
    <source>
        <dbReference type="Google" id="ProtNLM"/>
    </source>
</evidence>
<dbReference type="Pfam" id="PF01835">
    <property type="entry name" value="MG2"/>
    <property type="match status" value="1"/>
</dbReference>
<dbReference type="Pfam" id="PF17791">
    <property type="entry name" value="MG3"/>
    <property type="match status" value="1"/>
</dbReference>
<feature type="signal peptide" evidence="7">
    <location>
        <begin position="1"/>
        <end position="21"/>
    </location>
</feature>
<dbReference type="SMART" id="SM01419">
    <property type="entry name" value="Thiol-ester_cl"/>
    <property type="match status" value="1"/>
</dbReference>
<feature type="domain" description="Alpha-2-macroglobulin bait region" evidence="8">
    <location>
        <begin position="447"/>
        <end position="594"/>
    </location>
</feature>
<reference evidence="11" key="1">
    <citation type="thesis" date="2020" institute="ProQuest LLC" country="789 East Eisenhower Parkway, Ann Arbor, MI, USA">
        <title>Comparative Genomics and Chromosome Evolution.</title>
        <authorList>
            <person name="Mudd A.B."/>
        </authorList>
    </citation>
    <scope>NUCLEOTIDE SEQUENCE</scope>
    <source>
        <strain evidence="11">237g6f4</strain>
        <tissue evidence="11">Blood</tissue>
    </source>
</reference>
<dbReference type="InterPro" id="IPR047565">
    <property type="entry name" value="Alpha-macroglob_thiol-ester_cl"/>
</dbReference>
<dbReference type="Gene3D" id="2.60.40.1940">
    <property type="match status" value="1"/>
</dbReference>
<evidence type="ECO:0000256" key="2">
    <source>
        <dbReference type="ARBA" id="ARBA00010952"/>
    </source>
</evidence>
<organism evidence="11 12">
    <name type="scientific">Engystomops pustulosus</name>
    <name type="common">Tungara frog</name>
    <name type="synonym">Physalaemus pustulosus</name>
    <dbReference type="NCBI Taxonomy" id="76066"/>
    <lineage>
        <taxon>Eukaryota</taxon>
        <taxon>Metazoa</taxon>
        <taxon>Chordata</taxon>
        <taxon>Craniata</taxon>
        <taxon>Vertebrata</taxon>
        <taxon>Euteleostomi</taxon>
        <taxon>Amphibia</taxon>
        <taxon>Batrachia</taxon>
        <taxon>Anura</taxon>
        <taxon>Neobatrachia</taxon>
        <taxon>Hyloidea</taxon>
        <taxon>Leptodactylidae</taxon>
        <taxon>Leiuperinae</taxon>
        <taxon>Engystomops</taxon>
    </lineage>
</organism>
<dbReference type="Proteomes" id="UP000824782">
    <property type="component" value="Unassembled WGS sequence"/>
</dbReference>
<comment type="caution">
    <text evidence="11">The sequence shown here is derived from an EMBL/GenBank/DDBJ whole genome shotgun (WGS) entry which is preliminary data.</text>
</comment>
<protein>
    <recommendedName>
        <fullName evidence="13">Alpha-2-macroglobulin-like protein 1</fullName>
    </recommendedName>
</protein>
<dbReference type="InterPro" id="IPR014756">
    <property type="entry name" value="Ig_E-set"/>
</dbReference>
<dbReference type="SUPFAM" id="SSF81296">
    <property type="entry name" value="E set domains"/>
    <property type="match status" value="1"/>
</dbReference>
<dbReference type="InterPro" id="IPR019742">
    <property type="entry name" value="MacrogloblnA2_CS"/>
</dbReference>
<evidence type="ECO:0000313" key="11">
    <source>
        <dbReference type="EMBL" id="KAG8551288.1"/>
    </source>
</evidence>
<evidence type="ECO:0000256" key="1">
    <source>
        <dbReference type="ARBA" id="ARBA00004613"/>
    </source>
</evidence>
<dbReference type="InterPro" id="IPR013783">
    <property type="entry name" value="Ig-like_fold"/>
</dbReference>
<dbReference type="Pfam" id="PF07677">
    <property type="entry name" value="A2M_recep"/>
    <property type="match status" value="1"/>
</dbReference>
<dbReference type="InterPro" id="IPR008930">
    <property type="entry name" value="Terpenoid_cyclase/PrenylTrfase"/>
</dbReference>
<dbReference type="InterPro" id="IPR040839">
    <property type="entry name" value="MG4"/>
</dbReference>
<dbReference type="InterPro" id="IPR009048">
    <property type="entry name" value="A-macroglobulin_rcpt-bd"/>
</dbReference>
<dbReference type="Pfam" id="PF00207">
    <property type="entry name" value="A2M"/>
    <property type="match status" value="1"/>
</dbReference>
<dbReference type="InterPro" id="IPR050473">
    <property type="entry name" value="A2M/Complement_sys"/>
</dbReference>
<evidence type="ECO:0000256" key="7">
    <source>
        <dbReference type="SAM" id="SignalP"/>
    </source>
</evidence>
<dbReference type="PANTHER" id="PTHR11412">
    <property type="entry name" value="MACROGLOBULIN / COMPLEMENT"/>
    <property type="match status" value="1"/>
</dbReference>
<feature type="domain" description="Alpha-macroglobulin receptor-binding" evidence="10">
    <location>
        <begin position="1320"/>
        <end position="1407"/>
    </location>
</feature>
<dbReference type="SMART" id="SM01360">
    <property type="entry name" value="A2M"/>
    <property type="match status" value="1"/>
</dbReference>
<evidence type="ECO:0000259" key="10">
    <source>
        <dbReference type="SMART" id="SM01361"/>
    </source>
</evidence>
<name>A0AAV6ZY58_ENGPU</name>
<proteinExistence type="inferred from homology"/>
<evidence type="ECO:0000313" key="12">
    <source>
        <dbReference type="Proteomes" id="UP000824782"/>
    </source>
</evidence>
<dbReference type="InterPro" id="IPR002890">
    <property type="entry name" value="MG2"/>
</dbReference>
<dbReference type="Gene3D" id="2.60.40.10">
    <property type="entry name" value="Immunoglobulins"/>
    <property type="match status" value="2"/>
</dbReference>
<dbReference type="Gene3D" id="2.60.120.1540">
    <property type="match status" value="1"/>
</dbReference>